<gene>
    <name evidence="2" type="ORF">ACFYTH_02425</name>
</gene>
<dbReference type="Pfam" id="PF13471">
    <property type="entry name" value="Transglut_core3"/>
    <property type="match status" value="1"/>
</dbReference>
<feature type="domain" description="Microcin J25-processing protein McjB C-terminal" evidence="1">
    <location>
        <begin position="24"/>
        <end position="135"/>
    </location>
</feature>
<dbReference type="InterPro" id="IPR053521">
    <property type="entry name" value="McjB-like"/>
</dbReference>
<dbReference type="EMBL" id="JBIALX010000001">
    <property type="protein sequence ID" value="MFF0452205.1"/>
    <property type="molecule type" value="Genomic_DNA"/>
</dbReference>
<dbReference type="NCBIfam" id="NF033537">
    <property type="entry name" value="lasso_biosyn_B2"/>
    <property type="match status" value="1"/>
</dbReference>
<evidence type="ECO:0000313" key="2">
    <source>
        <dbReference type="EMBL" id="MFF0452205.1"/>
    </source>
</evidence>
<protein>
    <submittedName>
        <fullName evidence="2">Lasso peptide biosynthesis B2 protein</fullName>
    </submittedName>
</protein>
<dbReference type="RefSeq" id="WP_387248468.1">
    <property type="nucleotide sequence ID" value="NZ_JBIALX010000001.1"/>
</dbReference>
<name>A0ABW6NAN0_9NOCA</name>
<comment type="caution">
    <text evidence="2">The sequence shown here is derived from an EMBL/GenBank/DDBJ whole genome shotgun (WGS) entry which is preliminary data.</text>
</comment>
<sequence>MSHQMALGTGFEADGRWGEHTAAAWAVRAARIIVRLPPRRIEWILKQLHRGSRPAGFDDAERWRRRVVEVSPHAAGRYGCLMRSVATTLLSRRYGAWTTWCVGVRTELPFAAHAWVEADGKLVGEAGDMTTFSRLIVVGRHASVGDDVS</sequence>
<proteinExistence type="predicted"/>
<dbReference type="InterPro" id="IPR032708">
    <property type="entry name" value="McjB_C"/>
</dbReference>
<organism evidence="2 3">
    <name type="scientific">Nocardia africana</name>
    <dbReference type="NCBI Taxonomy" id="134964"/>
    <lineage>
        <taxon>Bacteria</taxon>
        <taxon>Bacillati</taxon>
        <taxon>Actinomycetota</taxon>
        <taxon>Actinomycetes</taxon>
        <taxon>Mycobacteriales</taxon>
        <taxon>Nocardiaceae</taxon>
        <taxon>Nocardia</taxon>
    </lineage>
</organism>
<evidence type="ECO:0000313" key="3">
    <source>
        <dbReference type="Proteomes" id="UP001601521"/>
    </source>
</evidence>
<evidence type="ECO:0000259" key="1">
    <source>
        <dbReference type="Pfam" id="PF13471"/>
    </source>
</evidence>
<dbReference type="Proteomes" id="UP001601521">
    <property type="component" value="Unassembled WGS sequence"/>
</dbReference>
<keyword evidence="3" id="KW-1185">Reference proteome</keyword>
<accession>A0ABW6NAN0</accession>
<reference evidence="2 3" key="1">
    <citation type="submission" date="2024-10" db="EMBL/GenBank/DDBJ databases">
        <title>The Natural Products Discovery Center: Release of the First 8490 Sequenced Strains for Exploring Actinobacteria Biosynthetic Diversity.</title>
        <authorList>
            <person name="Kalkreuter E."/>
            <person name="Kautsar S.A."/>
            <person name="Yang D."/>
            <person name="Bader C.D."/>
            <person name="Teijaro C.N."/>
            <person name="Fluegel L."/>
            <person name="Davis C.M."/>
            <person name="Simpson J.R."/>
            <person name="Lauterbach L."/>
            <person name="Steele A.D."/>
            <person name="Gui C."/>
            <person name="Meng S."/>
            <person name="Li G."/>
            <person name="Viehrig K."/>
            <person name="Ye F."/>
            <person name="Su P."/>
            <person name="Kiefer A.F."/>
            <person name="Nichols A."/>
            <person name="Cepeda A.J."/>
            <person name="Yan W."/>
            <person name="Fan B."/>
            <person name="Jiang Y."/>
            <person name="Adhikari A."/>
            <person name="Zheng C.-J."/>
            <person name="Schuster L."/>
            <person name="Cowan T.M."/>
            <person name="Smanski M.J."/>
            <person name="Chevrette M.G."/>
            <person name="De Carvalho L.P.S."/>
            <person name="Shen B."/>
        </authorList>
    </citation>
    <scope>NUCLEOTIDE SEQUENCE [LARGE SCALE GENOMIC DNA]</scope>
    <source>
        <strain evidence="2 3">NPDC004550</strain>
    </source>
</reference>